<keyword evidence="8" id="KW-1185">Reference proteome</keyword>
<dbReference type="AlphaFoldDB" id="A0A1L7XY28"/>
<dbReference type="InterPro" id="IPR011701">
    <property type="entry name" value="MFS"/>
</dbReference>
<accession>A0A1L7XY28</accession>
<dbReference type="EMBL" id="FJOG01000088">
    <property type="protein sequence ID" value="CZR69982.1"/>
    <property type="molecule type" value="Genomic_DNA"/>
</dbReference>
<evidence type="ECO:0000313" key="7">
    <source>
        <dbReference type="EMBL" id="CZR69982.1"/>
    </source>
</evidence>
<organism evidence="7 8">
    <name type="scientific">Phialocephala subalpina</name>
    <dbReference type="NCBI Taxonomy" id="576137"/>
    <lineage>
        <taxon>Eukaryota</taxon>
        <taxon>Fungi</taxon>
        <taxon>Dikarya</taxon>
        <taxon>Ascomycota</taxon>
        <taxon>Pezizomycotina</taxon>
        <taxon>Leotiomycetes</taxon>
        <taxon>Helotiales</taxon>
        <taxon>Mollisiaceae</taxon>
        <taxon>Phialocephala</taxon>
        <taxon>Phialocephala fortinii species complex</taxon>
    </lineage>
</organism>
<dbReference type="PANTHER" id="PTHR23502">
    <property type="entry name" value="MAJOR FACILITATOR SUPERFAMILY"/>
    <property type="match status" value="1"/>
</dbReference>
<dbReference type="OrthoDB" id="5215911at2759"/>
<feature type="transmembrane region" description="Helical" evidence="5">
    <location>
        <begin position="213"/>
        <end position="232"/>
    </location>
</feature>
<keyword evidence="3 5" id="KW-1133">Transmembrane helix</keyword>
<feature type="transmembrane region" description="Helical" evidence="5">
    <location>
        <begin position="120"/>
        <end position="141"/>
    </location>
</feature>
<evidence type="ECO:0000256" key="2">
    <source>
        <dbReference type="ARBA" id="ARBA00022692"/>
    </source>
</evidence>
<dbReference type="STRING" id="576137.A0A1L7XY28"/>
<feature type="transmembrane region" description="Helical" evidence="5">
    <location>
        <begin position="369"/>
        <end position="390"/>
    </location>
</feature>
<feature type="transmembrane region" description="Helical" evidence="5">
    <location>
        <begin position="59"/>
        <end position="77"/>
    </location>
</feature>
<feature type="transmembrane region" description="Helical" evidence="5">
    <location>
        <begin position="238"/>
        <end position="257"/>
    </location>
</feature>
<dbReference type="GO" id="GO:0005886">
    <property type="term" value="C:plasma membrane"/>
    <property type="evidence" value="ECO:0007669"/>
    <property type="project" value="TreeGrafter"/>
</dbReference>
<feature type="transmembrane region" description="Helical" evidence="5">
    <location>
        <begin position="411"/>
        <end position="432"/>
    </location>
</feature>
<dbReference type="Gene3D" id="1.20.1250.20">
    <property type="entry name" value="MFS general substrate transporter like domains"/>
    <property type="match status" value="1"/>
</dbReference>
<evidence type="ECO:0000259" key="6">
    <source>
        <dbReference type="PROSITE" id="PS50850"/>
    </source>
</evidence>
<dbReference type="Proteomes" id="UP000184330">
    <property type="component" value="Unassembled WGS sequence"/>
</dbReference>
<dbReference type="InterPro" id="IPR020846">
    <property type="entry name" value="MFS_dom"/>
</dbReference>
<protein>
    <submittedName>
        <fullName evidence="7">Related to HOL1 protein (Member of major facilitator superfamily)</fullName>
    </submittedName>
</protein>
<feature type="transmembrane region" description="Helical" evidence="5">
    <location>
        <begin position="501"/>
        <end position="522"/>
    </location>
</feature>
<evidence type="ECO:0000256" key="3">
    <source>
        <dbReference type="ARBA" id="ARBA00022989"/>
    </source>
</evidence>
<feature type="domain" description="Major facilitator superfamily (MFS) profile" evidence="6">
    <location>
        <begin position="66"/>
        <end position="549"/>
    </location>
</feature>
<feature type="transmembrane region" description="Helical" evidence="5">
    <location>
        <begin position="178"/>
        <end position="201"/>
    </location>
</feature>
<dbReference type="InterPro" id="IPR036259">
    <property type="entry name" value="MFS_trans_sf"/>
</dbReference>
<keyword evidence="4 5" id="KW-0472">Membrane</keyword>
<dbReference type="PROSITE" id="PS50850">
    <property type="entry name" value="MFS"/>
    <property type="match status" value="1"/>
</dbReference>
<feature type="transmembrane region" description="Helical" evidence="5">
    <location>
        <begin position="326"/>
        <end position="349"/>
    </location>
</feature>
<feature type="transmembrane region" description="Helical" evidence="5">
    <location>
        <begin position="470"/>
        <end position="489"/>
    </location>
</feature>
<dbReference type="Pfam" id="PF07690">
    <property type="entry name" value="MFS_1"/>
    <property type="match status" value="1"/>
</dbReference>
<keyword evidence="2 5" id="KW-0812">Transmembrane</keyword>
<evidence type="ECO:0000256" key="5">
    <source>
        <dbReference type="SAM" id="Phobius"/>
    </source>
</evidence>
<evidence type="ECO:0000313" key="8">
    <source>
        <dbReference type="Proteomes" id="UP000184330"/>
    </source>
</evidence>
<evidence type="ECO:0000256" key="1">
    <source>
        <dbReference type="ARBA" id="ARBA00004141"/>
    </source>
</evidence>
<comment type="subcellular location">
    <subcellularLocation>
        <location evidence="1">Membrane</location>
        <topology evidence="1">Multi-pass membrane protein</topology>
    </subcellularLocation>
</comment>
<name>A0A1L7XY28_9HELO</name>
<sequence length="549" mass="59926">MPYHHEDEFNSSDITAPHRYPIKTLGHVRLQDETGATLLVPQPSSDPNDPLNWSKAFKVYIAVLTCAALTWVNFFAAGPSTVLVEIVIDIFGAYPPDPRNPASLSLASIAAFTSGVSKAALLFSTTSVAAGMSNILWVPLAVKYGRRVVYTFSFLAFGLCCIWSARATSYGSLLASRIIASWFSGSAECIAPMTIADIFFLHERGRMTAMYSAALSTGAALGSLISGAMSVSQSWRSFHYLCAALVLATTVLIFFTMPETAYQRDISGTEERTTADTKEAANVSQVEHVEESNTPPKKSFTQRMAFTHSPLTNESIWKIASRPVPVLLLPPVLWSTVSFGIGIGIFVILGTTAATAFSQVYNFTVWQVGLVWIASIVGNLLGIPFGGYFSDWVANRATSKNGGVREPEMRLPAVSIAMFAYPGSLLLYGLGINYKTHWIVPTLVSFGSSAAIGISVVYTIDCYRPIAGEVVVSQVVFKSVITFLMSFYANPWVDRDGYAGAFAAMASFSFVILALWIPIYIWGKQIRRATFKWRVVQLAHWDADRETGE</sequence>
<feature type="transmembrane region" description="Helical" evidence="5">
    <location>
        <begin position="438"/>
        <end position="458"/>
    </location>
</feature>
<evidence type="ECO:0000256" key="4">
    <source>
        <dbReference type="ARBA" id="ARBA00023136"/>
    </source>
</evidence>
<gene>
    <name evidence="7" type="ORF">PAC_19883</name>
</gene>
<proteinExistence type="predicted"/>
<reference evidence="7 8" key="1">
    <citation type="submission" date="2016-03" db="EMBL/GenBank/DDBJ databases">
        <authorList>
            <person name="Ploux O."/>
        </authorList>
    </citation>
    <scope>NUCLEOTIDE SEQUENCE [LARGE SCALE GENOMIC DNA]</scope>
    <source>
        <strain evidence="7 8">UAMH 11012</strain>
    </source>
</reference>
<dbReference type="GO" id="GO:0022857">
    <property type="term" value="F:transmembrane transporter activity"/>
    <property type="evidence" value="ECO:0007669"/>
    <property type="project" value="InterPro"/>
</dbReference>
<dbReference type="SUPFAM" id="SSF103473">
    <property type="entry name" value="MFS general substrate transporter"/>
    <property type="match status" value="1"/>
</dbReference>
<dbReference type="PANTHER" id="PTHR23502:SF34">
    <property type="entry name" value="PROTEIN HOL1"/>
    <property type="match status" value="1"/>
</dbReference>
<feature type="transmembrane region" description="Helical" evidence="5">
    <location>
        <begin position="148"/>
        <end position="166"/>
    </location>
</feature>